<reference evidence="3" key="1">
    <citation type="journal article" date="2010" name="Nat. Biotechnol.">
        <title>Draft genome sequence of the oilseed species Ricinus communis.</title>
        <authorList>
            <person name="Chan A.P."/>
            <person name="Crabtree J."/>
            <person name="Zhao Q."/>
            <person name="Lorenzi H."/>
            <person name="Orvis J."/>
            <person name="Puiu D."/>
            <person name="Melake-Berhan A."/>
            <person name="Jones K.M."/>
            <person name="Redman J."/>
            <person name="Chen G."/>
            <person name="Cahoon E.B."/>
            <person name="Gedil M."/>
            <person name="Stanke M."/>
            <person name="Haas B.J."/>
            <person name="Wortman J.R."/>
            <person name="Fraser-Liggett C.M."/>
            <person name="Ravel J."/>
            <person name="Rabinowicz P.D."/>
        </authorList>
    </citation>
    <scope>NUCLEOTIDE SEQUENCE [LARGE SCALE GENOMIC DNA]</scope>
    <source>
        <strain evidence="3">cv. Hale</strain>
    </source>
</reference>
<gene>
    <name evidence="2" type="ORF">RCOM_0716690</name>
</gene>
<feature type="region of interest" description="Disordered" evidence="1">
    <location>
        <begin position="1"/>
        <end position="33"/>
    </location>
</feature>
<sequence length="56" mass="6514">MRNKRLPLESPDPKSLEQQQVRKKGRGERKEQPNVCIVEQYAVAHRFIPIRSVKGS</sequence>
<proteinExistence type="predicted"/>
<dbReference type="Proteomes" id="UP000008311">
    <property type="component" value="Unassembled WGS sequence"/>
</dbReference>
<evidence type="ECO:0000256" key="1">
    <source>
        <dbReference type="SAM" id="MobiDB-lite"/>
    </source>
</evidence>
<dbReference type="InParanoid" id="B9SBE9"/>
<accession>B9SBE9</accession>
<keyword evidence="3" id="KW-1185">Reference proteome</keyword>
<name>B9SBE9_RICCO</name>
<organism evidence="2 3">
    <name type="scientific">Ricinus communis</name>
    <name type="common">Castor bean</name>
    <dbReference type="NCBI Taxonomy" id="3988"/>
    <lineage>
        <taxon>Eukaryota</taxon>
        <taxon>Viridiplantae</taxon>
        <taxon>Streptophyta</taxon>
        <taxon>Embryophyta</taxon>
        <taxon>Tracheophyta</taxon>
        <taxon>Spermatophyta</taxon>
        <taxon>Magnoliopsida</taxon>
        <taxon>eudicotyledons</taxon>
        <taxon>Gunneridae</taxon>
        <taxon>Pentapetalae</taxon>
        <taxon>rosids</taxon>
        <taxon>fabids</taxon>
        <taxon>Malpighiales</taxon>
        <taxon>Euphorbiaceae</taxon>
        <taxon>Acalyphoideae</taxon>
        <taxon>Acalypheae</taxon>
        <taxon>Ricinus</taxon>
    </lineage>
</organism>
<evidence type="ECO:0000313" key="3">
    <source>
        <dbReference type="Proteomes" id="UP000008311"/>
    </source>
</evidence>
<protein>
    <submittedName>
        <fullName evidence="2">Uncharacterized protein</fullName>
    </submittedName>
</protein>
<dbReference type="AlphaFoldDB" id="B9SBE9"/>
<dbReference type="EMBL" id="EQ973914">
    <property type="protein sequence ID" value="EEF39034.1"/>
    <property type="molecule type" value="Genomic_DNA"/>
</dbReference>
<evidence type="ECO:0000313" key="2">
    <source>
        <dbReference type="EMBL" id="EEF39034.1"/>
    </source>
</evidence>